<dbReference type="Proteomes" id="UP000839536">
    <property type="component" value="Unassembled WGS sequence"/>
</dbReference>
<gene>
    <name evidence="1" type="ORF">EKD96_21165</name>
</gene>
<dbReference type="RefSeq" id="WP_000804048.1">
    <property type="nucleotide sequence ID" value="NZ_MXLS01000021.1"/>
</dbReference>
<evidence type="ECO:0000313" key="1">
    <source>
        <dbReference type="EMBL" id="RXL17158.1"/>
    </source>
</evidence>
<proteinExistence type="predicted"/>
<dbReference type="AlphaFoldDB" id="A0A4Q1DIF4"/>
<sequence>MKPNMVATNLELEKNRGYWRAKGFERKACEPCLTRGDETIKRDRGCWCLYDITRGRVKAEPILYTLLKTII</sequence>
<reference evidence="1" key="1">
    <citation type="submission" date="2019-01" db="EMBL/GenBank/DDBJ databases">
        <title>Whole genome sequencing of Salmonella enterica.</title>
        <authorList>
            <person name="Cao G."/>
        </authorList>
    </citation>
    <scope>NUCLEOTIDE SEQUENCE [LARGE SCALE GENOMIC DNA]</scope>
    <source>
        <strain evidence="1">CFSAN074594</strain>
    </source>
</reference>
<name>A0A4Q1DIF4_SALER</name>
<accession>A0A4Q1DIF4</accession>
<protein>
    <submittedName>
        <fullName evidence="1">Creatininase</fullName>
    </submittedName>
</protein>
<organism evidence="1">
    <name type="scientific">Salmonella enterica</name>
    <name type="common">Salmonella choleraesuis</name>
    <dbReference type="NCBI Taxonomy" id="28901"/>
    <lineage>
        <taxon>Bacteria</taxon>
        <taxon>Pseudomonadati</taxon>
        <taxon>Pseudomonadota</taxon>
        <taxon>Gammaproteobacteria</taxon>
        <taxon>Enterobacterales</taxon>
        <taxon>Enterobacteriaceae</taxon>
        <taxon>Salmonella</taxon>
    </lineage>
</organism>
<comment type="caution">
    <text evidence="1">The sequence shown here is derived from an EMBL/GenBank/DDBJ whole genome shotgun (WGS) entry which is preliminary data.</text>
</comment>
<dbReference type="EMBL" id="SDIQ01000044">
    <property type="protein sequence ID" value="RXL17158.1"/>
    <property type="molecule type" value="Genomic_DNA"/>
</dbReference>